<feature type="transmembrane region" description="Helical" evidence="2">
    <location>
        <begin position="28"/>
        <end position="46"/>
    </location>
</feature>
<dbReference type="EMBL" id="UEYP01000009">
    <property type="protein sequence ID" value="SSC68768.1"/>
    <property type="molecule type" value="Genomic_DNA"/>
</dbReference>
<sequence>MRMPLAILLLLPLAEIAAFVIVGKYVGVLATVGLTVLSGIVGLALLRVQGAGILRRLQTESQDGRNPAREIVHGAMIVIAAFLLIIPGFLTDIVGILLFLPFVRDFAWSLVRPHVTVMRESRFTYRSSANGEASPRSTVIDLDERDYRHDPNRSSPWSVDDEQKD</sequence>
<feature type="transmembrane region" description="Helical" evidence="2">
    <location>
        <begin position="75"/>
        <end position="100"/>
    </location>
</feature>
<keyword evidence="2" id="KW-0472">Membrane</keyword>
<dbReference type="PANTHER" id="PTHR35335">
    <property type="entry name" value="UPF0716 PROTEIN FXSA"/>
    <property type="match status" value="1"/>
</dbReference>
<dbReference type="RefSeq" id="WP_115671427.1">
    <property type="nucleotide sequence ID" value="NZ_UEYP01000009.1"/>
</dbReference>
<evidence type="ECO:0000256" key="2">
    <source>
        <dbReference type="SAM" id="Phobius"/>
    </source>
</evidence>
<dbReference type="Pfam" id="PF04186">
    <property type="entry name" value="FxsA"/>
    <property type="match status" value="1"/>
</dbReference>
<evidence type="ECO:0000313" key="3">
    <source>
        <dbReference type="EMBL" id="SSC68768.1"/>
    </source>
</evidence>
<dbReference type="InterPro" id="IPR007313">
    <property type="entry name" value="FxsA"/>
</dbReference>
<feature type="compositionally biased region" description="Polar residues" evidence="1">
    <location>
        <begin position="128"/>
        <end position="137"/>
    </location>
</feature>
<dbReference type="OrthoDB" id="9792788at2"/>
<evidence type="ECO:0008006" key="5">
    <source>
        <dbReference type="Google" id="ProtNLM"/>
    </source>
</evidence>
<dbReference type="PANTHER" id="PTHR35335:SF1">
    <property type="entry name" value="UPF0716 PROTEIN FXSA"/>
    <property type="match status" value="1"/>
</dbReference>
<keyword evidence="2" id="KW-0812">Transmembrane</keyword>
<dbReference type="GO" id="GO:0016020">
    <property type="term" value="C:membrane"/>
    <property type="evidence" value="ECO:0007669"/>
    <property type="project" value="InterPro"/>
</dbReference>
<dbReference type="STRING" id="1336235.GCA_000518785_03729"/>
<dbReference type="NCBIfam" id="NF008528">
    <property type="entry name" value="PRK11463.1-2"/>
    <property type="match status" value="1"/>
</dbReference>
<name>A0A376ALS7_9HYPH</name>
<evidence type="ECO:0000313" key="4">
    <source>
        <dbReference type="Proteomes" id="UP000254764"/>
    </source>
</evidence>
<accession>A0A376ALS7</accession>
<proteinExistence type="predicted"/>
<keyword evidence="4" id="KW-1185">Reference proteome</keyword>
<protein>
    <recommendedName>
        <fullName evidence="5">FxsA cytoplasmic membrane protein</fullName>
    </recommendedName>
</protein>
<organism evidence="3 4">
    <name type="scientific">Ciceribacter selenitireducens ATCC BAA-1503</name>
    <dbReference type="NCBI Taxonomy" id="1336235"/>
    <lineage>
        <taxon>Bacteria</taxon>
        <taxon>Pseudomonadati</taxon>
        <taxon>Pseudomonadota</taxon>
        <taxon>Alphaproteobacteria</taxon>
        <taxon>Hyphomicrobiales</taxon>
        <taxon>Rhizobiaceae</taxon>
        <taxon>Ciceribacter</taxon>
    </lineage>
</organism>
<dbReference type="AlphaFoldDB" id="A0A376ALS7"/>
<evidence type="ECO:0000256" key="1">
    <source>
        <dbReference type="SAM" id="MobiDB-lite"/>
    </source>
</evidence>
<feature type="region of interest" description="Disordered" evidence="1">
    <location>
        <begin position="128"/>
        <end position="165"/>
    </location>
</feature>
<keyword evidence="2" id="KW-1133">Transmembrane helix</keyword>
<dbReference type="Proteomes" id="UP000254764">
    <property type="component" value="Unassembled WGS sequence"/>
</dbReference>
<reference evidence="4" key="1">
    <citation type="submission" date="2018-07" db="EMBL/GenBank/DDBJ databases">
        <authorList>
            <person name="Peiro R."/>
            <person name="Begona"/>
            <person name="Cbmso G."/>
            <person name="Lopez M."/>
            <person name="Gonzalez S."/>
        </authorList>
    </citation>
    <scope>NUCLEOTIDE SEQUENCE [LARGE SCALE GENOMIC DNA]</scope>
</reference>
<gene>
    <name evidence="3" type="ORF">RHIZ70_4476</name>
</gene>